<name>A0A2V2WD66_TRYCR</name>
<evidence type="ECO:0000313" key="2">
    <source>
        <dbReference type="Proteomes" id="UP000246078"/>
    </source>
</evidence>
<dbReference type="Gene3D" id="3.80.10.10">
    <property type="entry name" value="Ribonuclease Inhibitor"/>
    <property type="match status" value="1"/>
</dbReference>
<dbReference type="VEuPathDB" id="TriTrypDB:TcYC6_0094820"/>
<dbReference type="VEuPathDB" id="TriTrypDB:TcCL_NonESM05308"/>
<dbReference type="InterPro" id="IPR032675">
    <property type="entry name" value="LRR_dom_sf"/>
</dbReference>
<dbReference type="VEuPathDB" id="TriTrypDB:ECC02_000186"/>
<dbReference type="VEuPathDB" id="TriTrypDB:TCSYLVIO_003067"/>
<dbReference type="AlphaFoldDB" id="A0A2V2WD66"/>
<gene>
    <name evidence="1" type="ORF">C3747_113g93</name>
</gene>
<dbReference type="VEuPathDB" id="TriTrypDB:TcG_04255"/>
<dbReference type="VEuPathDB" id="TriTrypDB:TcBrA4_0031140"/>
<dbReference type="OMA" id="PNIRWLC"/>
<dbReference type="SUPFAM" id="SSF52058">
    <property type="entry name" value="L domain-like"/>
    <property type="match status" value="1"/>
</dbReference>
<accession>A0A2V2WD66</accession>
<dbReference type="VEuPathDB" id="TriTrypDB:C3747_113g93"/>
<dbReference type="VEuPathDB" id="TriTrypDB:Tc_MARK_1779"/>
<dbReference type="VEuPathDB" id="TriTrypDB:C4B63_42g249"/>
<dbReference type="VEuPathDB" id="TriTrypDB:TCDM_06262"/>
<reference evidence="1 2" key="1">
    <citation type="journal article" date="2018" name="Microb. Genom.">
        <title>Expanding an expanded genome: long-read sequencing of Trypanosoma cruzi.</title>
        <authorList>
            <person name="Berna L."/>
            <person name="Rodriguez M."/>
            <person name="Chiribao M.L."/>
            <person name="Parodi-Talice A."/>
            <person name="Pita S."/>
            <person name="Rijo G."/>
            <person name="Alvarez-Valin F."/>
            <person name="Robello C."/>
        </authorList>
    </citation>
    <scope>NUCLEOTIDE SEQUENCE [LARGE SCALE GENOMIC DNA]</scope>
    <source>
        <strain evidence="1 2">TCC</strain>
    </source>
</reference>
<evidence type="ECO:0000313" key="1">
    <source>
        <dbReference type="EMBL" id="PWV06586.1"/>
    </source>
</evidence>
<dbReference type="OrthoDB" id="244982at2759"/>
<comment type="caution">
    <text evidence="1">The sequence shown here is derived from an EMBL/GenBank/DDBJ whole genome shotgun (WGS) entry which is preliminary data.</text>
</comment>
<proteinExistence type="predicted"/>
<sequence>MCSHQRLGRATVFAGIADILVRQGDERAVWVWYVAHPSSMLSVVSVSADSRGIGWRFPFLDSKEGFRIDVAISRRGVKMNRSSHTVPISAAVAQIKLLSCVARHPPRLHISCTEVMALEELFLSLEKGSCGMPAVIVARLQTNKFSYLLGHHKRLTGRVLSLLRTVRMLSLEENKGEDGKLSDLHELRNLRVLSITGTVMFSLSPLCGMQTPSVIHIKRTGITDGAIRVLSQLVQLRRLLLEECKGVVTLAPFTAHPSLQYILAMRCDGFREFRALTTIPTLEYVKLSMSVVGPDDMARCMEGFKAPTELILDGIRFSPVRVVGVEEYQQLRTLSLCESVLENYEWIARATYLAKLDLSATRVKEEDLVGLCRLLFYLETLLLRSCKHLSTSLSFLLPLHQMRSVSISNFSLLRNNCIALLRERGVLCDVS</sequence>
<dbReference type="VEuPathDB" id="TriTrypDB:TcCLB.509033.109"/>
<dbReference type="VEuPathDB" id="TriTrypDB:TcCL_ESM06365"/>
<evidence type="ECO:0008006" key="3">
    <source>
        <dbReference type="Google" id="ProtNLM"/>
    </source>
</evidence>
<protein>
    <recommendedName>
        <fullName evidence="3">Leucine-rich repeat protein (LRRP)</fullName>
    </recommendedName>
</protein>
<dbReference type="EMBL" id="PRFC01000113">
    <property type="protein sequence ID" value="PWV06586.1"/>
    <property type="molecule type" value="Genomic_DNA"/>
</dbReference>
<dbReference type="Proteomes" id="UP000246078">
    <property type="component" value="Unassembled WGS sequence"/>
</dbReference>
<dbReference type="VEuPathDB" id="TriTrypDB:TcCLB.503815.4"/>
<dbReference type="SMR" id="A0A2V2WD66"/>
<dbReference type="VEuPathDB" id="TriTrypDB:TcCLB.505807.100"/>
<organism evidence="1 2">
    <name type="scientific">Trypanosoma cruzi</name>
    <dbReference type="NCBI Taxonomy" id="5693"/>
    <lineage>
        <taxon>Eukaryota</taxon>
        <taxon>Discoba</taxon>
        <taxon>Euglenozoa</taxon>
        <taxon>Kinetoplastea</taxon>
        <taxon>Metakinetoplastina</taxon>
        <taxon>Trypanosomatida</taxon>
        <taxon>Trypanosomatidae</taxon>
        <taxon>Trypanosoma</taxon>
        <taxon>Schizotrypanum</taxon>
    </lineage>
</organism>